<keyword evidence="4" id="KW-0328">Glycosyltransferase</keyword>
<feature type="domain" description="Phage head morphogenesis" evidence="2">
    <location>
        <begin position="180"/>
        <end position="286"/>
    </location>
</feature>
<feature type="coiled-coil region" evidence="1">
    <location>
        <begin position="87"/>
        <end position="114"/>
    </location>
</feature>
<feature type="domain" description="Bacterial toxin 50" evidence="3">
    <location>
        <begin position="407"/>
        <end position="508"/>
    </location>
</feature>
<evidence type="ECO:0000256" key="1">
    <source>
        <dbReference type="SAM" id="Coils"/>
    </source>
</evidence>
<reference evidence="4" key="1">
    <citation type="submission" date="2019-11" db="EMBL/GenBank/DDBJ databases">
        <authorList>
            <person name="Feng L."/>
        </authorList>
    </citation>
    <scope>NUCLEOTIDE SEQUENCE</scope>
    <source>
        <strain evidence="4">ChathewayiLFYP18</strain>
    </source>
</reference>
<dbReference type="GO" id="GO:0106274">
    <property type="term" value="F:NAD+-protein-arginine ADP-ribosyltransferase activity"/>
    <property type="evidence" value="ECO:0007669"/>
    <property type="project" value="UniProtKB-EC"/>
</dbReference>
<dbReference type="InterPro" id="IPR029100">
    <property type="entry name" value="Ntox50"/>
</dbReference>
<keyword evidence="4" id="KW-0808">Transferase</keyword>
<dbReference type="EMBL" id="CACRUH010000005">
    <property type="protein sequence ID" value="VYT63621.1"/>
    <property type="molecule type" value="Genomic_DNA"/>
</dbReference>
<accession>A0A6N2YA12</accession>
<dbReference type="EC" id="2.4.2.31" evidence="4"/>
<dbReference type="AlphaFoldDB" id="A0A6N2YA12"/>
<protein>
    <submittedName>
        <fullName evidence="4">NAD(+)--arginine ADP-ribosyltransferase EFV</fullName>
        <ecNumber evidence="4">2.4.2.31</ecNumber>
    </submittedName>
</protein>
<proteinExistence type="predicted"/>
<dbReference type="NCBIfam" id="TIGR01641">
    <property type="entry name" value="phageSPP1_gp7"/>
    <property type="match status" value="1"/>
</dbReference>
<evidence type="ECO:0000259" key="3">
    <source>
        <dbReference type="Pfam" id="PF15542"/>
    </source>
</evidence>
<sequence length="512" mass="59203">MFEYMQSAEDTADDIAKLYLRSSGYLSAELDKIFERYKRKHHLTDAEAYRLLNSLHDKTSLEELKEALRAGDGVKKDILAELESPAYQARLERLQQLQNQLDLTMREVYKQEKARNTSHYVDLANEAYYRSIFDIQQQTGLGFSFNLVDPEVIDRVINSKWSGANYSTRIWHNTQALAQDLKEELLVNLVTGRTDREVAEIIANKYAQGSSNARRLVRTESCNLANQMEMQSYEECGIEKYRFVATLDLRTSSVCRKLDGKTFPVSEQQPGKNCPPMHPWCRSTTICVIDEMNMAGMTRRARDPVTGKTNTVPADMTYKQWYDKNVKGNSEAEANEKMIQNRSSDKRQYEKYKEKLGNKAPETFDKFQKLKYNDINGYNDLKETVANQEKADKFLEKLYSGDINTNIKRVKQQEHVQGTKAWNKRVKDSIKQGKTFPSIFSREESIEKLVQIYKGTGIIDFKKNQDYPIEYITADHVVGRCFNTGTGKYEETKRFAIRYSSKGVHLHPVKEV</sequence>
<gene>
    <name evidence="4" type="ORF">CHLFYP18_05190</name>
</gene>
<dbReference type="Pfam" id="PF04233">
    <property type="entry name" value="Phage_Mu_F"/>
    <property type="match status" value="1"/>
</dbReference>
<dbReference type="InterPro" id="IPR006528">
    <property type="entry name" value="Phage_head_morphogenesis_dom"/>
</dbReference>
<name>A0A6N2YA12_9FIRM</name>
<evidence type="ECO:0000259" key="2">
    <source>
        <dbReference type="Pfam" id="PF04233"/>
    </source>
</evidence>
<organism evidence="4">
    <name type="scientific">Hungatella hathewayi</name>
    <dbReference type="NCBI Taxonomy" id="154046"/>
    <lineage>
        <taxon>Bacteria</taxon>
        <taxon>Bacillati</taxon>
        <taxon>Bacillota</taxon>
        <taxon>Clostridia</taxon>
        <taxon>Lachnospirales</taxon>
        <taxon>Lachnospiraceae</taxon>
        <taxon>Hungatella</taxon>
    </lineage>
</organism>
<keyword evidence="1" id="KW-0175">Coiled coil</keyword>
<dbReference type="Pfam" id="PF15542">
    <property type="entry name" value="Ntox50"/>
    <property type="match status" value="1"/>
</dbReference>
<evidence type="ECO:0000313" key="4">
    <source>
        <dbReference type="EMBL" id="VYT63621.1"/>
    </source>
</evidence>